<evidence type="ECO:0000313" key="3">
    <source>
        <dbReference type="WBParaSite" id="Hba_13978"/>
    </source>
</evidence>
<keyword evidence="1" id="KW-1133">Transmembrane helix</keyword>
<reference evidence="3" key="1">
    <citation type="submission" date="2016-11" db="UniProtKB">
        <authorList>
            <consortium name="WormBaseParasite"/>
        </authorList>
    </citation>
    <scope>IDENTIFICATION</scope>
</reference>
<sequence length="128" mass="15437">MIIIRKVLYIQDKARLATQYENDAYRLYLVKCVQWGDLSKCNEFFKIMSATTQNNPAWTEWFSILVFRTGVHFRCCHLALLLFKLYTIYEFPAKLYSKDGYCIFFFLLQYLGFIHGEIHIYIHTYIYI</sequence>
<protein>
    <submittedName>
        <fullName evidence="3">Pentatricopeptide repeat-containing protein</fullName>
    </submittedName>
</protein>
<proteinExistence type="predicted"/>
<evidence type="ECO:0000256" key="1">
    <source>
        <dbReference type="SAM" id="Phobius"/>
    </source>
</evidence>
<keyword evidence="2" id="KW-1185">Reference proteome</keyword>
<keyword evidence="1" id="KW-0472">Membrane</keyword>
<feature type="transmembrane region" description="Helical" evidence="1">
    <location>
        <begin position="101"/>
        <end position="122"/>
    </location>
</feature>
<evidence type="ECO:0000313" key="2">
    <source>
        <dbReference type="Proteomes" id="UP000095283"/>
    </source>
</evidence>
<dbReference type="Proteomes" id="UP000095283">
    <property type="component" value="Unplaced"/>
</dbReference>
<accession>A0A1I7X9B2</accession>
<name>A0A1I7X9B2_HETBA</name>
<dbReference type="AlphaFoldDB" id="A0A1I7X9B2"/>
<organism evidence="2 3">
    <name type="scientific">Heterorhabditis bacteriophora</name>
    <name type="common">Entomopathogenic nematode worm</name>
    <dbReference type="NCBI Taxonomy" id="37862"/>
    <lineage>
        <taxon>Eukaryota</taxon>
        <taxon>Metazoa</taxon>
        <taxon>Ecdysozoa</taxon>
        <taxon>Nematoda</taxon>
        <taxon>Chromadorea</taxon>
        <taxon>Rhabditida</taxon>
        <taxon>Rhabditina</taxon>
        <taxon>Rhabditomorpha</taxon>
        <taxon>Strongyloidea</taxon>
        <taxon>Heterorhabditidae</taxon>
        <taxon>Heterorhabditis</taxon>
    </lineage>
</organism>
<dbReference type="WBParaSite" id="Hba_13978">
    <property type="protein sequence ID" value="Hba_13978"/>
    <property type="gene ID" value="Hba_13978"/>
</dbReference>
<keyword evidence="1" id="KW-0812">Transmembrane</keyword>